<dbReference type="EMBL" id="MN739489">
    <property type="protein sequence ID" value="QHT07916.1"/>
    <property type="molecule type" value="Genomic_DNA"/>
</dbReference>
<protein>
    <recommendedName>
        <fullName evidence="1">Amine oxidase domain-containing protein</fullName>
    </recommendedName>
</protein>
<dbReference type="GO" id="GO:0016491">
    <property type="term" value="F:oxidoreductase activity"/>
    <property type="evidence" value="ECO:0007669"/>
    <property type="project" value="InterPro"/>
</dbReference>
<feature type="domain" description="Amine oxidase" evidence="1">
    <location>
        <begin position="45"/>
        <end position="261"/>
    </location>
</feature>
<dbReference type="InterPro" id="IPR036188">
    <property type="entry name" value="FAD/NAD-bd_sf"/>
</dbReference>
<dbReference type="AlphaFoldDB" id="A0A6C0CST9"/>
<evidence type="ECO:0000313" key="2">
    <source>
        <dbReference type="EMBL" id="QHT07916.1"/>
    </source>
</evidence>
<reference evidence="2" key="1">
    <citation type="journal article" date="2020" name="Nature">
        <title>Giant virus diversity and host interactions through global metagenomics.</title>
        <authorList>
            <person name="Schulz F."/>
            <person name="Roux S."/>
            <person name="Paez-Espino D."/>
            <person name="Jungbluth S."/>
            <person name="Walsh D.A."/>
            <person name="Denef V.J."/>
            <person name="McMahon K.D."/>
            <person name="Konstantinidis K.T."/>
            <person name="Eloe-Fadrosh E.A."/>
            <person name="Kyrpides N.C."/>
            <person name="Woyke T."/>
        </authorList>
    </citation>
    <scope>NUCLEOTIDE SEQUENCE</scope>
    <source>
        <strain evidence="2">GVMAG-M-3300022752-39</strain>
    </source>
</reference>
<accession>A0A6C0CST9</accession>
<dbReference type="Pfam" id="PF01593">
    <property type="entry name" value="Amino_oxidase"/>
    <property type="match status" value="1"/>
</dbReference>
<dbReference type="InterPro" id="IPR002937">
    <property type="entry name" value="Amino_oxidase"/>
</dbReference>
<sequence length="417" mass="47011">MSASSYSDVVIVGGGIAGLYSALQIQKISPQTSITILERYKKRWFGGRLGTEIFQGVPVVNGAGVGRKEKDKLLIKLMDELKVPYSEFKTGAHYSKAIDFPCNIKKTMEHLRKEYKERGSPRVTFKEFAGGVLGKEGYSQFVTCSGYSDYENEDAGDTLYHYGFDDNYASWTALHIPWKLLIDTLAARVLKNKNTHLVLSSEVVKILRFNNGFNVNTENGKIYHCGKVIVATTINSIREIVPGADKTSSVYQQIHAQPFLRLYGRFSKDSLYTLDTVIKGYTVVPGPLYKIIPIDRQKGIYMIAYCDNQGALFLKDHLENTAENREFFSRLVETSLGLLPHTLHLIAIKDFYWKYGTHYCEPLKGDYKNRAEFLRDAQHPMENMLVVGEAVSINQGWTEGALNSVVKAVTKKWVNAP</sequence>
<name>A0A6C0CST9_9ZZZZ</name>
<proteinExistence type="predicted"/>
<dbReference type="Gene3D" id="3.50.50.60">
    <property type="entry name" value="FAD/NAD(P)-binding domain"/>
    <property type="match status" value="2"/>
</dbReference>
<evidence type="ECO:0000259" key="1">
    <source>
        <dbReference type="Pfam" id="PF01593"/>
    </source>
</evidence>
<organism evidence="2">
    <name type="scientific">viral metagenome</name>
    <dbReference type="NCBI Taxonomy" id="1070528"/>
    <lineage>
        <taxon>unclassified sequences</taxon>
        <taxon>metagenomes</taxon>
        <taxon>organismal metagenomes</taxon>
    </lineage>
</organism>
<dbReference type="SUPFAM" id="SSF51905">
    <property type="entry name" value="FAD/NAD(P)-binding domain"/>
    <property type="match status" value="1"/>
</dbReference>